<accession>A0ABR1SDT2</accession>
<evidence type="ECO:0000256" key="1">
    <source>
        <dbReference type="SAM" id="MobiDB-lite"/>
    </source>
</evidence>
<evidence type="ECO:0000313" key="2">
    <source>
        <dbReference type="EMBL" id="KAK8030011.1"/>
    </source>
</evidence>
<gene>
    <name evidence="2" type="ORF">PG993_011302</name>
</gene>
<name>A0ABR1SDT2_9PEZI</name>
<organism evidence="2 3">
    <name type="scientific">Apiospora rasikravindrae</name>
    <dbReference type="NCBI Taxonomy" id="990691"/>
    <lineage>
        <taxon>Eukaryota</taxon>
        <taxon>Fungi</taxon>
        <taxon>Dikarya</taxon>
        <taxon>Ascomycota</taxon>
        <taxon>Pezizomycotina</taxon>
        <taxon>Sordariomycetes</taxon>
        <taxon>Xylariomycetidae</taxon>
        <taxon>Amphisphaeriales</taxon>
        <taxon>Apiosporaceae</taxon>
        <taxon>Apiospora</taxon>
    </lineage>
</organism>
<feature type="region of interest" description="Disordered" evidence="1">
    <location>
        <begin position="99"/>
        <end position="154"/>
    </location>
</feature>
<dbReference type="Proteomes" id="UP001444661">
    <property type="component" value="Unassembled WGS sequence"/>
</dbReference>
<keyword evidence="3" id="KW-1185">Reference proteome</keyword>
<dbReference type="EMBL" id="JAQQWK010000010">
    <property type="protein sequence ID" value="KAK8030011.1"/>
    <property type="molecule type" value="Genomic_DNA"/>
</dbReference>
<feature type="region of interest" description="Disordered" evidence="1">
    <location>
        <begin position="1"/>
        <end position="84"/>
    </location>
</feature>
<feature type="region of interest" description="Disordered" evidence="1">
    <location>
        <begin position="168"/>
        <end position="197"/>
    </location>
</feature>
<protein>
    <submittedName>
        <fullName evidence="2">Uncharacterized protein</fullName>
    </submittedName>
</protein>
<comment type="caution">
    <text evidence="2">The sequence shown here is derived from an EMBL/GenBank/DDBJ whole genome shotgun (WGS) entry which is preliminary data.</text>
</comment>
<evidence type="ECO:0000313" key="3">
    <source>
        <dbReference type="Proteomes" id="UP001444661"/>
    </source>
</evidence>
<feature type="compositionally biased region" description="Basic and acidic residues" evidence="1">
    <location>
        <begin position="106"/>
        <end position="120"/>
    </location>
</feature>
<sequence length="211" mass="22484">MVASPTFAKGLSLSSGFPDIGDPEPSSLKADTALPEELEQTTIQQDTPEEGKSVETGNPEYASDAPVSEQAAESTSLFSADTGDSVFTTDVPALETAAESTSLFSVERESQEIAETRDQAPDPWAFADFSCFETPAPQPIQEQPAKSPIADRPIGLPVPVANKLQTIPEMPSPATVTLGPVQSSKKEEQEGMSQAVENIIQNLPDLSYMLR</sequence>
<proteinExistence type="predicted"/>
<reference evidence="2 3" key="1">
    <citation type="submission" date="2023-01" db="EMBL/GenBank/DDBJ databases">
        <title>Analysis of 21 Apiospora genomes using comparative genomics revels a genus with tremendous synthesis potential of carbohydrate active enzymes and secondary metabolites.</title>
        <authorList>
            <person name="Sorensen T."/>
        </authorList>
    </citation>
    <scope>NUCLEOTIDE SEQUENCE [LARGE SCALE GENOMIC DNA]</scope>
    <source>
        <strain evidence="2 3">CBS 33761</strain>
    </source>
</reference>